<accession>A0A248VSC4</accession>
<dbReference type="Proteomes" id="UP000215158">
    <property type="component" value="Chromosome 2"/>
</dbReference>
<keyword evidence="2 6" id="KW-0812">Transmembrane</keyword>
<dbReference type="GO" id="GO:0016020">
    <property type="term" value="C:membrane"/>
    <property type="evidence" value="ECO:0007669"/>
    <property type="project" value="UniProtKB-SubCell"/>
</dbReference>
<dbReference type="Pfam" id="PF07690">
    <property type="entry name" value="MFS_1"/>
    <property type="match status" value="1"/>
</dbReference>
<feature type="transmembrane region" description="Helical" evidence="6">
    <location>
        <begin position="522"/>
        <end position="543"/>
    </location>
</feature>
<dbReference type="EMBL" id="CP022990">
    <property type="protein sequence ID" value="ASW01775.1"/>
    <property type="molecule type" value="Genomic_DNA"/>
</dbReference>
<feature type="transmembrane region" description="Helical" evidence="6">
    <location>
        <begin position="180"/>
        <end position="204"/>
    </location>
</feature>
<dbReference type="GO" id="GO:0022857">
    <property type="term" value="F:transmembrane transporter activity"/>
    <property type="evidence" value="ECO:0007669"/>
    <property type="project" value="InterPro"/>
</dbReference>
<feature type="transmembrane region" description="Helical" evidence="6">
    <location>
        <begin position="241"/>
        <end position="261"/>
    </location>
</feature>
<keyword evidence="4 6" id="KW-0472">Membrane</keyword>
<feature type="domain" description="Major facilitator superfamily (MFS) profile" evidence="7">
    <location>
        <begin position="55"/>
        <end position="547"/>
    </location>
</feature>
<feature type="transmembrane region" description="Helical" evidence="6">
    <location>
        <begin position="146"/>
        <end position="168"/>
    </location>
</feature>
<dbReference type="InterPro" id="IPR005829">
    <property type="entry name" value="Sugar_transporter_CS"/>
</dbReference>
<reference evidence="8 9" key="1">
    <citation type="submission" date="2017-08" db="EMBL/GenBank/DDBJ databases">
        <title>Identification and genetic characteristics of simultaneous BTEX- and naphthalene-degrading Paraburkholderia sp. BN5 isolated from petroleum-contaminated soil.</title>
        <authorList>
            <person name="Lee Y."/>
            <person name="Jeon C.O."/>
        </authorList>
    </citation>
    <scope>NUCLEOTIDE SEQUENCE [LARGE SCALE GENOMIC DNA]</scope>
    <source>
        <strain evidence="8 9">BN5</strain>
    </source>
</reference>
<dbReference type="PANTHER" id="PTHR42718:SF49">
    <property type="entry name" value="EXPORT PROTEIN"/>
    <property type="match status" value="1"/>
</dbReference>
<evidence type="ECO:0000313" key="9">
    <source>
        <dbReference type="Proteomes" id="UP000215158"/>
    </source>
</evidence>
<feature type="transmembrane region" description="Helical" evidence="6">
    <location>
        <begin position="54"/>
        <end position="77"/>
    </location>
</feature>
<feature type="transmembrane region" description="Helical" evidence="6">
    <location>
        <begin position="273"/>
        <end position="290"/>
    </location>
</feature>
<evidence type="ECO:0000313" key="8">
    <source>
        <dbReference type="EMBL" id="ASW01775.1"/>
    </source>
</evidence>
<evidence type="ECO:0000256" key="5">
    <source>
        <dbReference type="SAM" id="MobiDB-lite"/>
    </source>
</evidence>
<evidence type="ECO:0000256" key="4">
    <source>
        <dbReference type="ARBA" id="ARBA00023136"/>
    </source>
</evidence>
<comment type="subcellular location">
    <subcellularLocation>
        <location evidence="1">Membrane</location>
        <topology evidence="1">Multi-pass membrane protein</topology>
    </subcellularLocation>
</comment>
<dbReference type="Gene3D" id="1.20.1720.10">
    <property type="entry name" value="Multidrug resistance protein D"/>
    <property type="match status" value="1"/>
</dbReference>
<feature type="transmembrane region" description="Helical" evidence="6">
    <location>
        <begin position="366"/>
        <end position="389"/>
    </location>
</feature>
<dbReference type="PROSITE" id="PS50850">
    <property type="entry name" value="MFS"/>
    <property type="match status" value="1"/>
</dbReference>
<dbReference type="OrthoDB" id="9807274at2"/>
<keyword evidence="3 6" id="KW-1133">Transmembrane helix</keyword>
<organism evidence="8 9">
    <name type="scientific">Paraburkholderia aromaticivorans</name>
    <dbReference type="NCBI Taxonomy" id="2026199"/>
    <lineage>
        <taxon>Bacteria</taxon>
        <taxon>Pseudomonadati</taxon>
        <taxon>Pseudomonadota</taxon>
        <taxon>Betaproteobacteria</taxon>
        <taxon>Burkholderiales</taxon>
        <taxon>Burkholderiaceae</taxon>
        <taxon>Paraburkholderia</taxon>
    </lineage>
</organism>
<dbReference type="PRINTS" id="PR01036">
    <property type="entry name" value="TCRTETB"/>
</dbReference>
<feature type="transmembrane region" description="Helical" evidence="6">
    <location>
        <begin position="447"/>
        <end position="467"/>
    </location>
</feature>
<feature type="transmembrane region" description="Helical" evidence="6">
    <location>
        <begin position="97"/>
        <end position="114"/>
    </location>
</feature>
<dbReference type="SUPFAM" id="SSF103473">
    <property type="entry name" value="MFS general substrate transporter"/>
    <property type="match status" value="1"/>
</dbReference>
<dbReference type="PANTHER" id="PTHR42718">
    <property type="entry name" value="MAJOR FACILITATOR SUPERFAMILY MULTIDRUG TRANSPORTER MFSC"/>
    <property type="match status" value="1"/>
</dbReference>
<evidence type="ECO:0000256" key="6">
    <source>
        <dbReference type="SAM" id="Phobius"/>
    </source>
</evidence>
<dbReference type="AlphaFoldDB" id="A0A248VSC4"/>
<proteinExistence type="predicted"/>
<dbReference type="CDD" id="cd17321">
    <property type="entry name" value="MFS_MMR_MDR_like"/>
    <property type="match status" value="1"/>
</dbReference>
<dbReference type="KEGG" id="parb:CJU94_26890"/>
<feature type="transmembrane region" description="Helical" evidence="6">
    <location>
        <begin position="311"/>
        <end position="336"/>
    </location>
</feature>
<keyword evidence="9" id="KW-1185">Reference proteome</keyword>
<feature type="transmembrane region" description="Helical" evidence="6">
    <location>
        <begin position="401"/>
        <end position="418"/>
    </location>
</feature>
<dbReference type="InterPro" id="IPR020846">
    <property type="entry name" value="MFS_dom"/>
</dbReference>
<feature type="transmembrane region" description="Helical" evidence="6">
    <location>
        <begin position="121"/>
        <end position="140"/>
    </location>
</feature>
<feature type="transmembrane region" description="Helical" evidence="6">
    <location>
        <begin position="210"/>
        <end position="229"/>
    </location>
</feature>
<feature type="transmembrane region" description="Helical" evidence="6">
    <location>
        <begin position="342"/>
        <end position="359"/>
    </location>
</feature>
<evidence type="ECO:0000256" key="3">
    <source>
        <dbReference type="ARBA" id="ARBA00022989"/>
    </source>
</evidence>
<evidence type="ECO:0000256" key="2">
    <source>
        <dbReference type="ARBA" id="ARBA00022692"/>
    </source>
</evidence>
<evidence type="ECO:0000259" key="7">
    <source>
        <dbReference type="PROSITE" id="PS50850"/>
    </source>
</evidence>
<dbReference type="PROSITE" id="PS00216">
    <property type="entry name" value="SUGAR_TRANSPORT_1"/>
    <property type="match status" value="1"/>
</dbReference>
<evidence type="ECO:0000256" key="1">
    <source>
        <dbReference type="ARBA" id="ARBA00004141"/>
    </source>
</evidence>
<dbReference type="InterPro" id="IPR036259">
    <property type="entry name" value="MFS_trans_sf"/>
</dbReference>
<sequence>MTNDPIAPPRRAQRPRAAATAEHPPASRESRPARIAAGEVARPATVLSLRKNTLALGAVCLASLMFGLEISSVPVILPTLERVLHGDFKGMQWIMNAYTLAVTTVLMATGALADRFGRRRIFVIGIALFGVTSLICGLAQSVPTLIVARLLQGASGGAMLICQVAVLSHQFSEGPERARAFSAWGIIFGIGLGFGPIIGGTIVALSSWQWVFWVHALLAVLTLTLVFSGVQESRDPHAHTLDVAGIVTLSLAVFGLVYFITQAPALGFDNPRARLIIAATLLAFVGFLVAEKLSARPMFDFSVFRIPQFSGALMGSAGMNFSFWPFMIYLPIYFQIGLGYDSVHAGLALLAYTLPTLVLPPLGERLALRFGSGIAIPAGLFTIGLGFMLMRYGSSAAHADVWAMLPGCMLAGAGLGLTNTPVTNTTTAAVPAARAGMASAIDMSARMITLAINIALMGAILVGGILFDLKTRLPKPLGTAQLGRLAEKIAAGDIEAVRAGIPALARIDPSGSIVHAALMQGFGWVMIYGAVGVWVLAALSFVISGRASRRLSRTKHAPGGQPVQVEA</sequence>
<dbReference type="Gene3D" id="1.20.1250.20">
    <property type="entry name" value="MFS general substrate transporter like domains"/>
    <property type="match status" value="1"/>
</dbReference>
<feature type="region of interest" description="Disordered" evidence="5">
    <location>
        <begin position="1"/>
        <end position="34"/>
    </location>
</feature>
<gene>
    <name evidence="8" type="ORF">CJU94_26890</name>
</gene>
<dbReference type="InterPro" id="IPR011701">
    <property type="entry name" value="MFS"/>
</dbReference>
<protein>
    <submittedName>
        <fullName evidence="8">MFS transporter</fullName>
    </submittedName>
</protein>
<name>A0A248VSC4_9BURK</name>